<keyword evidence="7 12" id="KW-0812">Transmembrane</keyword>
<comment type="subcellular location">
    <subcellularLocation>
        <location evidence="1">Cell membrane</location>
        <topology evidence="1">Multi-pass membrane protein</topology>
    </subcellularLocation>
</comment>
<dbReference type="Pfam" id="PF00358">
    <property type="entry name" value="PTS_EIIA_1"/>
    <property type="match status" value="1"/>
</dbReference>
<comment type="caution">
    <text evidence="16">The sequence shown here is derived from an EMBL/GenBank/DDBJ whole genome shotgun (WGS) entry which is preliminary data.</text>
</comment>
<keyword evidence="6" id="KW-0598">Phosphotransferase system</keyword>
<dbReference type="Pfam" id="PF02378">
    <property type="entry name" value="PTS_EIIC"/>
    <property type="match status" value="1"/>
</dbReference>
<evidence type="ECO:0000256" key="12">
    <source>
        <dbReference type="SAM" id="Phobius"/>
    </source>
</evidence>
<dbReference type="PROSITE" id="PS51103">
    <property type="entry name" value="PTS_EIIC_TYPE_1"/>
    <property type="match status" value="1"/>
</dbReference>
<dbReference type="GO" id="GO:0090589">
    <property type="term" value="F:protein-phosphocysteine-trehalose phosphotransferase system transporter activity"/>
    <property type="evidence" value="ECO:0007669"/>
    <property type="project" value="TreeGrafter"/>
</dbReference>
<feature type="transmembrane region" description="Helical" evidence="12">
    <location>
        <begin position="438"/>
        <end position="461"/>
    </location>
</feature>
<proteinExistence type="predicted"/>
<dbReference type="CDD" id="cd00212">
    <property type="entry name" value="PTS_IIB_glc"/>
    <property type="match status" value="1"/>
</dbReference>
<name>A0A7X2NPL6_9CLOT</name>
<dbReference type="PANTHER" id="PTHR30175:SF1">
    <property type="entry name" value="PTS SYSTEM ARBUTIN-, CELLOBIOSE-, AND SALICIN-SPECIFIC EIIBC COMPONENT-RELATED"/>
    <property type="match status" value="1"/>
</dbReference>
<feature type="transmembrane region" description="Helical" evidence="12">
    <location>
        <begin position="260"/>
        <end position="289"/>
    </location>
</feature>
<dbReference type="InterPro" id="IPR001127">
    <property type="entry name" value="PTS_EIIA_1_perm"/>
</dbReference>
<dbReference type="SUPFAM" id="SSF51261">
    <property type="entry name" value="Duplicated hybrid motif"/>
    <property type="match status" value="1"/>
</dbReference>
<accession>A0A7X2NPL6</accession>
<dbReference type="SUPFAM" id="SSF55604">
    <property type="entry name" value="Glucose permease domain IIB"/>
    <property type="match status" value="1"/>
</dbReference>
<feature type="domain" description="PTS EIIA type-1" evidence="13">
    <location>
        <begin position="499"/>
        <end position="603"/>
    </location>
</feature>
<dbReference type="InterPro" id="IPR050558">
    <property type="entry name" value="PTS_Sugar-Specific_Components"/>
</dbReference>
<dbReference type="Gene3D" id="3.30.1360.60">
    <property type="entry name" value="Glucose permease domain IIB"/>
    <property type="match status" value="1"/>
</dbReference>
<dbReference type="NCBIfam" id="TIGR00830">
    <property type="entry name" value="PTBA"/>
    <property type="match status" value="1"/>
</dbReference>
<feature type="transmembrane region" description="Helical" evidence="12">
    <location>
        <begin position="141"/>
        <end position="161"/>
    </location>
</feature>
<evidence type="ECO:0000259" key="15">
    <source>
        <dbReference type="PROSITE" id="PS51103"/>
    </source>
</evidence>
<feature type="domain" description="PTS EIIB type-1" evidence="14">
    <location>
        <begin position="5"/>
        <end position="87"/>
    </location>
</feature>
<dbReference type="EMBL" id="VUMD01000035">
    <property type="protein sequence ID" value="MSS38667.1"/>
    <property type="molecule type" value="Genomic_DNA"/>
</dbReference>
<evidence type="ECO:0000256" key="2">
    <source>
        <dbReference type="ARBA" id="ARBA00022448"/>
    </source>
</evidence>
<feature type="transmembrane region" description="Helical" evidence="12">
    <location>
        <begin position="168"/>
        <end position="186"/>
    </location>
</feature>
<dbReference type="RefSeq" id="WP_154474046.1">
    <property type="nucleotide sequence ID" value="NZ_VUMD01000035.1"/>
</dbReference>
<keyword evidence="9 12" id="KW-1133">Transmembrane helix</keyword>
<evidence type="ECO:0000256" key="6">
    <source>
        <dbReference type="ARBA" id="ARBA00022683"/>
    </source>
</evidence>
<feature type="transmembrane region" description="Helical" evidence="12">
    <location>
        <begin position="368"/>
        <end position="386"/>
    </location>
</feature>
<dbReference type="FunFam" id="2.70.70.10:FF:000001">
    <property type="entry name" value="PTS system glucose-specific IIA component"/>
    <property type="match status" value="1"/>
</dbReference>
<feature type="domain" description="PTS EIIC type-1" evidence="15">
    <location>
        <begin position="114"/>
        <end position="473"/>
    </location>
</feature>
<dbReference type="PANTHER" id="PTHR30175">
    <property type="entry name" value="PHOSPHOTRANSFERASE SYSTEM TRANSPORT PROTEIN"/>
    <property type="match status" value="1"/>
</dbReference>
<evidence type="ECO:0000259" key="14">
    <source>
        <dbReference type="PROSITE" id="PS51098"/>
    </source>
</evidence>
<dbReference type="AlphaFoldDB" id="A0A7X2NPL6"/>
<dbReference type="GO" id="GO:0016301">
    <property type="term" value="F:kinase activity"/>
    <property type="evidence" value="ECO:0007669"/>
    <property type="project" value="UniProtKB-KW"/>
</dbReference>
<dbReference type="InterPro" id="IPR011055">
    <property type="entry name" value="Dup_hybrid_motif"/>
</dbReference>
<dbReference type="Proteomes" id="UP000429958">
    <property type="component" value="Unassembled WGS sequence"/>
</dbReference>
<evidence type="ECO:0000313" key="16">
    <source>
        <dbReference type="EMBL" id="MSS38667.1"/>
    </source>
</evidence>
<feature type="active site" description="Phosphocysteine intermediate; for EIIB activity" evidence="11">
    <location>
        <position position="27"/>
    </location>
</feature>
<keyword evidence="2" id="KW-0813">Transport</keyword>
<evidence type="ECO:0000313" key="17">
    <source>
        <dbReference type="Proteomes" id="UP000429958"/>
    </source>
</evidence>
<dbReference type="InterPro" id="IPR036878">
    <property type="entry name" value="Glu_permease_IIB"/>
</dbReference>
<dbReference type="InterPro" id="IPR001996">
    <property type="entry name" value="PTS_IIB_1"/>
</dbReference>
<organism evidence="16 17">
    <name type="scientific">Clostridium porci</name>
    <dbReference type="NCBI Taxonomy" id="2605778"/>
    <lineage>
        <taxon>Bacteria</taxon>
        <taxon>Bacillati</taxon>
        <taxon>Bacillota</taxon>
        <taxon>Clostridia</taxon>
        <taxon>Eubacteriales</taxon>
        <taxon>Clostridiaceae</taxon>
        <taxon>Clostridium</taxon>
    </lineage>
</organism>
<dbReference type="GO" id="GO:0009401">
    <property type="term" value="P:phosphoenolpyruvate-dependent sugar phosphotransferase system"/>
    <property type="evidence" value="ECO:0007669"/>
    <property type="project" value="UniProtKB-KW"/>
</dbReference>
<keyword evidence="10 12" id="KW-0472">Membrane</keyword>
<evidence type="ECO:0000256" key="9">
    <source>
        <dbReference type="ARBA" id="ARBA00022989"/>
    </source>
</evidence>
<dbReference type="PROSITE" id="PS51098">
    <property type="entry name" value="PTS_EIIB_TYPE_1"/>
    <property type="match status" value="1"/>
</dbReference>
<keyword evidence="17" id="KW-1185">Reference proteome</keyword>
<evidence type="ECO:0000259" key="13">
    <source>
        <dbReference type="PROSITE" id="PS51093"/>
    </source>
</evidence>
<dbReference type="PROSITE" id="PS00371">
    <property type="entry name" value="PTS_EIIA_TYPE_1_HIS"/>
    <property type="match status" value="1"/>
</dbReference>
<evidence type="ECO:0000256" key="4">
    <source>
        <dbReference type="ARBA" id="ARBA00022597"/>
    </source>
</evidence>
<dbReference type="InterPro" id="IPR011297">
    <property type="entry name" value="PTS_IIABC_b_glu"/>
</dbReference>
<feature type="transmembrane region" description="Helical" evidence="12">
    <location>
        <begin position="301"/>
        <end position="320"/>
    </location>
</feature>
<evidence type="ECO:0000256" key="7">
    <source>
        <dbReference type="ARBA" id="ARBA00022692"/>
    </source>
</evidence>
<evidence type="ECO:0000256" key="8">
    <source>
        <dbReference type="ARBA" id="ARBA00022777"/>
    </source>
</evidence>
<dbReference type="PROSITE" id="PS01035">
    <property type="entry name" value="PTS_EIIB_TYPE_1_CYS"/>
    <property type="match status" value="1"/>
</dbReference>
<evidence type="ECO:0000256" key="3">
    <source>
        <dbReference type="ARBA" id="ARBA00022475"/>
    </source>
</evidence>
<evidence type="ECO:0000256" key="5">
    <source>
        <dbReference type="ARBA" id="ARBA00022679"/>
    </source>
</evidence>
<dbReference type="GO" id="GO:0015771">
    <property type="term" value="P:trehalose transport"/>
    <property type="evidence" value="ECO:0007669"/>
    <property type="project" value="TreeGrafter"/>
</dbReference>
<dbReference type="GO" id="GO:0008982">
    <property type="term" value="F:protein-N(PI)-phosphohistidine-sugar phosphotransferase activity"/>
    <property type="evidence" value="ECO:0007669"/>
    <property type="project" value="InterPro"/>
</dbReference>
<keyword evidence="4" id="KW-0762">Sugar transport</keyword>
<evidence type="ECO:0000256" key="10">
    <source>
        <dbReference type="ARBA" id="ARBA00023136"/>
    </source>
</evidence>
<dbReference type="GO" id="GO:0005886">
    <property type="term" value="C:plasma membrane"/>
    <property type="evidence" value="ECO:0007669"/>
    <property type="project" value="UniProtKB-SubCell"/>
</dbReference>
<dbReference type="InterPro" id="IPR013013">
    <property type="entry name" value="PTS_EIIC_1"/>
</dbReference>
<sequence>MEKYQALVDFILKNIGGKENVLSVTHCMTRLRFTLKNDGLVNEEELLKSSEIMTAQFAAGRYQVVVGTHVEDIFQVLQKTLGVQIKEEKEEKKGPLNSLVDIITKVITPILGILTAAGLLQGVLALLTVTKVLDSTDGTYIVLHTMGQTVFYFLPVILGYTSAKAFKLNPYVGMVLGATLVIPELMNNLLTDDAMYILFQGTIFETPVYKTFLGIPILFPENGYQNTVIPIIFITFIGSKIEHLLKKIVPDLLAHNLNDFLTILFTVPLSILVIGPVTNVLSSLISAFVSNLYTISPEITSVVVALLYQPLVIFGLHWPLSAIGINNLAQMGSDYIFPMSFTANFAQTAVVLAIFLRTRSKEQKTLAVPAMISGVFCIIEPAIYGFSLPVKKRFAFSMLGGAAGALIMSLFSVKMYAFSFGILGFVSFLNPNDPSGQGLIIAIIATIVTMAIAFSLTFFTYKEETPDEPEKKDSSTLLHPESIASPMEGEIRRLEESEDPTFASRMLGNGIVIIPKNGNVYAPVSGRLETVFPDGHAIGIVSENGTEILLHIGINTVEMGGTAYQILAKTGQEVKQGDLLLKADLKRITEAGYSTETVMIVTNTSDYLSITPEIKHRAKAGDSVLTVIPFANGEGQRAVAMK</sequence>
<dbReference type="Gene3D" id="2.70.70.10">
    <property type="entry name" value="Glucose Permease (Domain IIA)"/>
    <property type="match status" value="1"/>
</dbReference>
<keyword evidence="3" id="KW-1003">Cell membrane</keyword>
<evidence type="ECO:0000256" key="11">
    <source>
        <dbReference type="PROSITE-ProRule" id="PRU00421"/>
    </source>
</evidence>
<dbReference type="NCBIfam" id="TIGR01995">
    <property type="entry name" value="PTS-II-ABC-beta"/>
    <property type="match status" value="1"/>
</dbReference>
<dbReference type="PROSITE" id="PS51093">
    <property type="entry name" value="PTS_EIIA_TYPE_1"/>
    <property type="match status" value="1"/>
</dbReference>
<feature type="transmembrane region" description="Helical" evidence="12">
    <location>
        <begin position="106"/>
        <end position="129"/>
    </location>
</feature>
<reference evidence="16 17" key="1">
    <citation type="submission" date="2019-08" db="EMBL/GenBank/DDBJ databases">
        <title>In-depth cultivation of the pig gut microbiome towards novel bacterial diversity and tailored functional studies.</title>
        <authorList>
            <person name="Wylensek D."/>
            <person name="Hitch T.C.A."/>
            <person name="Clavel T."/>
        </authorList>
    </citation>
    <scope>NUCLEOTIDE SEQUENCE [LARGE SCALE GENOMIC DNA]</scope>
    <source>
        <strain evidence="16 17">WCA-389-WT-23D1</strain>
    </source>
</reference>
<feature type="transmembrane region" description="Helical" evidence="12">
    <location>
        <begin position="335"/>
        <end position="356"/>
    </location>
</feature>
<feature type="transmembrane region" description="Helical" evidence="12">
    <location>
        <begin position="398"/>
        <end position="426"/>
    </location>
</feature>
<keyword evidence="8" id="KW-0418">Kinase</keyword>
<keyword evidence="5" id="KW-0808">Transferase</keyword>
<dbReference type="InterPro" id="IPR003352">
    <property type="entry name" value="PTS_EIIC"/>
</dbReference>
<dbReference type="Pfam" id="PF00367">
    <property type="entry name" value="PTS_EIIB"/>
    <property type="match status" value="1"/>
</dbReference>
<evidence type="ECO:0000256" key="1">
    <source>
        <dbReference type="ARBA" id="ARBA00004651"/>
    </source>
</evidence>
<dbReference type="InterPro" id="IPR018113">
    <property type="entry name" value="PTrfase_EIIB_Cys"/>
</dbReference>
<protein>
    <submittedName>
        <fullName evidence="16">PTS beta-glucoside transporter subunit IIBCA</fullName>
    </submittedName>
</protein>
<gene>
    <name evidence="16" type="ORF">FYJ39_19705</name>
</gene>